<evidence type="ECO:0000313" key="1">
    <source>
        <dbReference type="EMBL" id="AJA08453.1"/>
    </source>
</evidence>
<organism evidence="1 2">
    <name type="scientific">Sphingopyxis fribergensis</name>
    <dbReference type="NCBI Taxonomy" id="1515612"/>
    <lineage>
        <taxon>Bacteria</taxon>
        <taxon>Pseudomonadati</taxon>
        <taxon>Pseudomonadota</taxon>
        <taxon>Alphaproteobacteria</taxon>
        <taxon>Sphingomonadales</taxon>
        <taxon>Sphingomonadaceae</taxon>
        <taxon>Sphingopyxis</taxon>
    </lineage>
</organism>
<sequence>MKFIELKSRGGNYLVVAENVAWLRDYENGQTQVGMVGGAPLLVAGKIEDIAASILAQANATE</sequence>
<gene>
    <name evidence="1" type="ORF">SKP52_07665</name>
</gene>
<keyword evidence="2" id="KW-1185">Reference proteome</keyword>
<reference evidence="1 2" key="1">
    <citation type="journal article" date="2015" name="Int. J. Syst. Evol. Microbiol.">
        <title>Description of Sphingopyxis fribergensis sp. nov. - a soil bacterium with the ability to degrade styrene and phenylacetic acid.</title>
        <authorList>
            <person name="Oelschlagel M."/>
            <person name="Ruckert C."/>
            <person name="Kalinowski J."/>
            <person name="Schmidt G."/>
            <person name="Schlomann M."/>
            <person name="Tischler D."/>
        </authorList>
    </citation>
    <scope>NUCLEOTIDE SEQUENCE [LARGE SCALE GENOMIC DNA]</scope>
    <source>
        <strain evidence="1 2">Kp5.2</strain>
    </source>
</reference>
<protein>
    <submittedName>
        <fullName evidence="1">Uncharacterized protein</fullName>
    </submittedName>
</protein>
<dbReference type="Proteomes" id="UP000030907">
    <property type="component" value="Chromosome"/>
</dbReference>
<dbReference type="RefSeq" id="WP_039573504.1">
    <property type="nucleotide sequence ID" value="NZ_CP009122.1"/>
</dbReference>
<dbReference type="EMBL" id="CP009122">
    <property type="protein sequence ID" value="AJA08453.1"/>
    <property type="molecule type" value="Genomic_DNA"/>
</dbReference>
<dbReference type="KEGG" id="sphk:SKP52_07665"/>
<dbReference type="HOGENOM" id="CLU_2901896_0_0_5"/>
<dbReference type="AlphaFoldDB" id="A0A0A7PGS7"/>
<accession>A0A0A7PGS7</accession>
<dbReference type="OrthoDB" id="7411267at2"/>
<evidence type="ECO:0000313" key="2">
    <source>
        <dbReference type="Proteomes" id="UP000030907"/>
    </source>
</evidence>
<proteinExistence type="predicted"/>
<name>A0A0A7PGS7_9SPHN</name>